<keyword evidence="2" id="KW-1185">Reference proteome</keyword>
<organism evidence="1 2">
    <name type="scientific">Paenibacillus hexagrammi</name>
    <dbReference type="NCBI Taxonomy" id="2908839"/>
    <lineage>
        <taxon>Bacteria</taxon>
        <taxon>Bacillati</taxon>
        <taxon>Bacillota</taxon>
        <taxon>Bacilli</taxon>
        <taxon>Bacillales</taxon>
        <taxon>Paenibacillaceae</taxon>
        <taxon>Paenibacillus</taxon>
    </lineage>
</organism>
<accession>A0ABY3SMW8</accession>
<reference evidence="1 2" key="1">
    <citation type="journal article" date="2024" name="Int. J. Syst. Evol. Microbiol.">
        <title>Paenibacillus hexagrammi sp. nov., a novel bacterium isolated from the gut content of Hexagrammos agrammus.</title>
        <authorList>
            <person name="Jung H.K."/>
            <person name="Kim D.G."/>
            <person name="Zin H."/>
            <person name="Park J."/>
            <person name="Jung H."/>
            <person name="Kim Y.O."/>
            <person name="Kong H.J."/>
            <person name="Kim J.W."/>
            <person name="Kim Y.S."/>
        </authorList>
    </citation>
    <scope>NUCLEOTIDE SEQUENCE [LARGE SCALE GENOMIC DNA]</scope>
    <source>
        <strain evidence="1 2">YPD9-1</strain>
    </source>
</reference>
<dbReference type="RefSeq" id="WP_235121401.1">
    <property type="nucleotide sequence ID" value="NZ_CP090978.1"/>
</dbReference>
<evidence type="ECO:0000313" key="2">
    <source>
        <dbReference type="Proteomes" id="UP001649230"/>
    </source>
</evidence>
<dbReference type="EMBL" id="CP090978">
    <property type="protein sequence ID" value="UJF34828.1"/>
    <property type="molecule type" value="Genomic_DNA"/>
</dbReference>
<protein>
    <submittedName>
        <fullName evidence="1">Uncharacterized protein</fullName>
    </submittedName>
</protein>
<dbReference type="Proteomes" id="UP001649230">
    <property type="component" value="Chromosome"/>
</dbReference>
<gene>
    <name evidence="1" type="ORF">L0M14_06635</name>
</gene>
<proteinExistence type="predicted"/>
<evidence type="ECO:0000313" key="1">
    <source>
        <dbReference type="EMBL" id="UJF34828.1"/>
    </source>
</evidence>
<sequence length="50" mass="5483">MLHAMASPYAFVELRLTDLAAYRGLIPPEAAVLLQEGIPSHACDRSDLCR</sequence>
<name>A0ABY3SMW8_9BACL</name>